<dbReference type="EMBL" id="LCLH01000004">
    <property type="protein sequence ID" value="KKU14207.1"/>
    <property type="molecule type" value="Genomic_DNA"/>
</dbReference>
<name>A0A0G1N1J7_9BACT</name>
<dbReference type="Proteomes" id="UP000034911">
    <property type="component" value="Unassembled WGS sequence"/>
</dbReference>
<proteinExistence type="predicted"/>
<evidence type="ECO:0000313" key="1">
    <source>
        <dbReference type="EMBL" id="KKU14207.1"/>
    </source>
</evidence>
<accession>A0A0G1N1J7</accession>
<dbReference type="STRING" id="1619050.UX20_C0004G0034"/>
<sequence length="103" mass="11768">LEDLVAKSANEELKASFQREEREQPYTETSALAKLEEAFQKWQALPKETRGKFNFAWLDNNGFGGLTNWCRRKTSDGKTANIPLEDLVAVSVDEELKKSFTKK</sequence>
<gene>
    <name evidence="1" type="ORF">UX20_C0004G0034</name>
</gene>
<evidence type="ECO:0000313" key="2">
    <source>
        <dbReference type="Proteomes" id="UP000034911"/>
    </source>
</evidence>
<protein>
    <submittedName>
        <fullName evidence="1">Uncharacterized protein</fullName>
    </submittedName>
</protein>
<organism evidence="1 2">
    <name type="scientific">Candidatus Magasanikbacteria bacterium GW2011_GWC2_45_8</name>
    <dbReference type="NCBI Taxonomy" id="1619050"/>
    <lineage>
        <taxon>Bacteria</taxon>
        <taxon>Candidatus Magasanikiibacteriota</taxon>
    </lineage>
</organism>
<reference evidence="1 2" key="1">
    <citation type="journal article" date="2015" name="Nature">
        <title>rRNA introns, odd ribosomes, and small enigmatic genomes across a large radiation of phyla.</title>
        <authorList>
            <person name="Brown C.T."/>
            <person name="Hug L.A."/>
            <person name="Thomas B.C."/>
            <person name="Sharon I."/>
            <person name="Castelle C.J."/>
            <person name="Singh A."/>
            <person name="Wilkins M.J."/>
            <person name="Williams K.H."/>
            <person name="Banfield J.F."/>
        </authorList>
    </citation>
    <scope>NUCLEOTIDE SEQUENCE [LARGE SCALE GENOMIC DNA]</scope>
</reference>
<comment type="caution">
    <text evidence="1">The sequence shown here is derived from an EMBL/GenBank/DDBJ whole genome shotgun (WGS) entry which is preliminary data.</text>
</comment>
<feature type="non-terminal residue" evidence="1">
    <location>
        <position position="1"/>
    </location>
</feature>
<dbReference type="AlphaFoldDB" id="A0A0G1N1J7"/>